<reference evidence="2 3" key="1">
    <citation type="journal article" date="2014" name="Curr. Biol.">
        <title>The genome of the clonal raider ant Cerapachys biroi.</title>
        <authorList>
            <person name="Oxley P.R."/>
            <person name="Ji L."/>
            <person name="Fetter-Pruneda I."/>
            <person name="McKenzie S.K."/>
            <person name="Li C."/>
            <person name="Hu H."/>
            <person name="Zhang G."/>
            <person name="Kronauer D.J."/>
        </authorList>
    </citation>
    <scope>NUCLEOTIDE SEQUENCE [LARGE SCALE GENOMIC DNA]</scope>
</reference>
<accession>A0A026W622</accession>
<keyword evidence="1" id="KW-1133">Transmembrane helix</keyword>
<dbReference type="AlphaFoldDB" id="A0A026W622"/>
<feature type="transmembrane region" description="Helical" evidence="1">
    <location>
        <begin position="58"/>
        <end position="79"/>
    </location>
</feature>
<keyword evidence="3" id="KW-1185">Reference proteome</keyword>
<dbReference type="Proteomes" id="UP000053097">
    <property type="component" value="Unassembled WGS sequence"/>
</dbReference>
<dbReference type="OrthoDB" id="7551864at2759"/>
<evidence type="ECO:0008006" key="4">
    <source>
        <dbReference type="Google" id="ProtNLM"/>
    </source>
</evidence>
<protein>
    <recommendedName>
        <fullName evidence="4">Odorant receptor</fullName>
    </recommendedName>
</protein>
<evidence type="ECO:0000256" key="1">
    <source>
        <dbReference type="SAM" id="Phobius"/>
    </source>
</evidence>
<keyword evidence="1" id="KW-0472">Membrane</keyword>
<sequence length="282" mass="32752">MDTQFLYIHRISLVASGLWPCNRTMLVQFQSFVFSLTMISFIIFQLTTFLTTECTLDLIIEILSISFFQLLCVIAYNSFWSNAHVLERLLKNLQYICSDLKDKNEIAIIKRYGHIAKCVAIAFTLLTICGIFILTLLPILPRIFDIFFLVNVSEPYRNIYIRTEYFVDEEEYFYFILLHLYAVTYIEGVTLLGGAVTMTGYGIYSCGLFNIASYRIEQAIRINSDEVTNRKNKREIDKKISHAVDIHRTSVEYTECYLYNFNGTYCMLTVILVICLSLHLFG</sequence>
<feature type="transmembrane region" description="Helical" evidence="1">
    <location>
        <begin position="257"/>
        <end position="281"/>
    </location>
</feature>
<organism evidence="2 3">
    <name type="scientific">Ooceraea biroi</name>
    <name type="common">Clonal raider ant</name>
    <name type="synonym">Cerapachys biroi</name>
    <dbReference type="NCBI Taxonomy" id="2015173"/>
    <lineage>
        <taxon>Eukaryota</taxon>
        <taxon>Metazoa</taxon>
        <taxon>Ecdysozoa</taxon>
        <taxon>Arthropoda</taxon>
        <taxon>Hexapoda</taxon>
        <taxon>Insecta</taxon>
        <taxon>Pterygota</taxon>
        <taxon>Neoptera</taxon>
        <taxon>Endopterygota</taxon>
        <taxon>Hymenoptera</taxon>
        <taxon>Apocrita</taxon>
        <taxon>Aculeata</taxon>
        <taxon>Formicoidea</taxon>
        <taxon>Formicidae</taxon>
        <taxon>Dorylinae</taxon>
        <taxon>Ooceraea</taxon>
    </lineage>
</organism>
<evidence type="ECO:0000313" key="2">
    <source>
        <dbReference type="EMBL" id="EZA51522.1"/>
    </source>
</evidence>
<feature type="transmembrane region" description="Helical" evidence="1">
    <location>
        <begin position="118"/>
        <end position="140"/>
    </location>
</feature>
<feature type="transmembrane region" description="Helical" evidence="1">
    <location>
        <begin position="32"/>
        <end position="52"/>
    </location>
</feature>
<keyword evidence="1" id="KW-0812">Transmembrane</keyword>
<feature type="non-terminal residue" evidence="2">
    <location>
        <position position="282"/>
    </location>
</feature>
<dbReference type="EMBL" id="KK107383">
    <property type="protein sequence ID" value="EZA51522.1"/>
    <property type="molecule type" value="Genomic_DNA"/>
</dbReference>
<name>A0A026W622_OOCBI</name>
<evidence type="ECO:0000313" key="3">
    <source>
        <dbReference type="Proteomes" id="UP000053097"/>
    </source>
</evidence>
<proteinExistence type="predicted"/>
<gene>
    <name evidence="2" type="ORF">X777_09811</name>
</gene>